<dbReference type="InterPro" id="IPR001387">
    <property type="entry name" value="Cro/C1-type_HTH"/>
</dbReference>
<gene>
    <name evidence="2" type="ORF">MWN34_12635</name>
</gene>
<dbReference type="Proteomes" id="UP001203284">
    <property type="component" value="Unassembled WGS sequence"/>
</dbReference>
<dbReference type="EMBL" id="JALKCH010000007">
    <property type="protein sequence ID" value="MCK0197758.1"/>
    <property type="molecule type" value="Genomic_DNA"/>
</dbReference>
<sequence length="80" mass="8641">MITPIQMRAARALIGWTQLEVARAAGVSEMSVKNIERGVTDPRVSTLRAIQQAFEDAGVEFIDGPYSGDGGPGVRLRKAR</sequence>
<dbReference type="SMART" id="SM00530">
    <property type="entry name" value="HTH_XRE"/>
    <property type="match status" value="1"/>
</dbReference>
<protein>
    <submittedName>
        <fullName evidence="2">Helix-turn-helix domain-containing protein</fullName>
    </submittedName>
</protein>
<evidence type="ECO:0000313" key="3">
    <source>
        <dbReference type="Proteomes" id="UP001203284"/>
    </source>
</evidence>
<dbReference type="InterPro" id="IPR010982">
    <property type="entry name" value="Lambda_DNA-bd_dom_sf"/>
</dbReference>
<evidence type="ECO:0000313" key="2">
    <source>
        <dbReference type="EMBL" id="MCK0197758.1"/>
    </source>
</evidence>
<keyword evidence="3" id="KW-1185">Reference proteome</keyword>
<name>A0ABT0DCR2_9HYPH</name>
<organism evidence="2 3">
    <name type="scientific">Ancylobacter crimeensis</name>
    <dbReference type="NCBI Taxonomy" id="2579147"/>
    <lineage>
        <taxon>Bacteria</taxon>
        <taxon>Pseudomonadati</taxon>
        <taxon>Pseudomonadota</taxon>
        <taxon>Alphaproteobacteria</taxon>
        <taxon>Hyphomicrobiales</taxon>
        <taxon>Xanthobacteraceae</taxon>
        <taxon>Ancylobacter</taxon>
    </lineage>
</organism>
<feature type="domain" description="HTH cro/C1-type" evidence="1">
    <location>
        <begin position="7"/>
        <end position="61"/>
    </location>
</feature>
<evidence type="ECO:0000259" key="1">
    <source>
        <dbReference type="PROSITE" id="PS50943"/>
    </source>
</evidence>
<dbReference type="Gene3D" id="1.10.260.40">
    <property type="entry name" value="lambda repressor-like DNA-binding domains"/>
    <property type="match status" value="1"/>
</dbReference>
<dbReference type="Pfam" id="PF01381">
    <property type="entry name" value="HTH_3"/>
    <property type="match status" value="1"/>
</dbReference>
<accession>A0ABT0DCR2</accession>
<dbReference type="PROSITE" id="PS50943">
    <property type="entry name" value="HTH_CROC1"/>
    <property type="match status" value="1"/>
</dbReference>
<dbReference type="CDD" id="cd00093">
    <property type="entry name" value="HTH_XRE"/>
    <property type="match status" value="1"/>
</dbReference>
<proteinExistence type="predicted"/>
<reference evidence="2 3" key="1">
    <citation type="submission" date="2022-04" db="EMBL/GenBank/DDBJ databases">
        <authorList>
            <person name="Grouzdev D.S."/>
            <person name="Pantiukh K.S."/>
            <person name="Krutkina M.S."/>
        </authorList>
    </citation>
    <scope>NUCLEOTIDE SEQUENCE [LARGE SCALE GENOMIC DNA]</scope>
    <source>
        <strain evidence="2 3">6x-1</strain>
    </source>
</reference>
<comment type="caution">
    <text evidence="2">The sequence shown here is derived from an EMBL/GenBank/DDBJ whole genome shotgun (WGS) entry which is preliminary data.</text>
</comment>
<dbReference type="SUPFAM" id="SSF47413">
    <property type="entry name" value="lambda repressor-like DNA-binding domains"/>
    <property type="match status" value="1"/>
</dbReference>